<comment type="similarity">
    <text evidence="1">Belongs to the multi antimicrobial extrusion (MATE) (TC 2.A.66.1) family.</text>
</comment>
<accession>A0A4U5QBL1</accession>
<organism evidence="2">
    <name type="scientific">Populus alba</name>
    <name type="common">White poplar</name>
    <dbReference type="NCBI Taxonomy" id="43335"/>
    <lineage>
        <taxon>Eukaryota</taxon>
        <taxon>Viridiplantae</taxon>
        <taxon>Streptophyta</taxon>
        <taxon>Embryophyta</taxon>
        <taxon>Tracheophyta</taxon>
        <taxon>Spermatophyta</taxon>
        <taxon>Magnoliopsida</taxon>
        <taxon>eudicotyledons</taxon>
        <taxon>Gunneridae</taxon>
        <taxon>Pentapetalae</taxon>
        <taxon>rosids</taxon>
        <taxon>fabids</taxon>
        <taxon>Malpighiales</taxon>
        <taxon>Salicaceae</taxon>
        <taxon>Saliceae</taxon>
        <taxon>Populus</taxon>
    </lineage>
</organism>
<evidence type="ECO:0000313" key="2">
    <source>
        <dbReference type="EMBL" id="TKS07462.1"/>
    </source>
</evidence>
<comment type="caution">
    <text evidence="2">The sequence shown here is derived from an EMBL/GenBank/DDBJ whole genome shotgun (WGS) entry which is preliminary data.</text>
</comment>
<dbReference type="GO" id="GO:0042910">
    <property type="term" value="F:xenobiotic transmembrane transporter activity"/>
    <property type="evidence" value="ECO:0007669"/>
    <property type="project" value="InterPro"/>
</dbReference>
<dbReference type="PANTHER" id="PTHR11206">
    <property type="entry name" value="MULTIDRUG RESISTANCE PROTEIN"/>
    <property type="match status" value="1"/>
</dbReference>
<dbReference type="STRING" id="43335.A0A4U5QBL1"/>
<proteinExistence type="inferred from homology"/>
<sequence>MADNMGGVVEELKEVSYIAAPMVAVTVLQYQLQVVSVIIVGHLGQLALSGVALATSINNVTGFSLYTCKSPDSLLTLFYSLSSKRSLCTSSNKCYPICADDGLVKLGVSSGTPLCLFLSATCVLSYPFGLSSGGAPEPTRDDGYAGHLGLMVCLSPTRYLDLGALPEPSNGV</sequence>
<name>A0A4U5QBL1_POPAL</name>
<reference evidence="2" key="1">
    <citation type="submission" date="2018-10" db="EMBL/GenBank/DDBJ databases">
        <title>Population genomic analysis revealed the cold adaptation of white poplar.</title>
        <authorList>
            <person name="Liu Y.-J."/>
        </authorList>
    </citation>
    <scope>NUCLEOTIDE SEQUENCE [LARGE SCALE GENOMIC DNA]</scope>
    <source>
        <strain evidence="2">PAL-ZL1</strain>
    </source>
</reference>
<evidence type="ECO:0000256" key="1">
    <source>
        <dbReference type="ARBA" id="ARBA00010199"/>
    </source>
</evidence>
<protein>
    <submittedName>
        <fullName evidence="2">Uncharacterized protein</fullName>
    </submittedName>
</protein>
<dbReference type="AlphaFoldDB" id="A0A4U5QBL1"/>
<dbReference type="Pfam" id="PF01554">
    <property type="entry name" value="MatE"/>
    <property type="match status" value="1"/>
</dbReference>
<dbReference type="EMBL" id="RCHU01000323">
    <property type="protein sequence ID" value="TKS07462.1"/>
    <property type="molecule type" value="Genomic_DNA"/>
</dbReference>
<dbReference type="GO" id="GO:0015297">
    <property type="term" value="F:antiporter activity"/>
    <property type="evidence" value="ECO:0007669"/>
    <property type="project" value="InterPro"/>
</dbReference>
<dbReference type="InterPro" id="IPR002528">
    <property type="entry name" value="MATE_fam"/>
</dbReference>
<dbReference type="GO" id="GO:0016020">
    <property type="term" value="C:membrane"/>
    <property type="evidence" value="ECO:0007669"/>
    <property type="project" value="InterPro"/>
</dbReference>
<gene>
    <name evidence="2" type="ORF">D5086_0000112270</name>
</gene>